<evidence type="ECO:0000256" key="6">
    <source>
        <dbReference type="SAM" id="Phobius"/>
    </source>
</evidence>
<keyword evidence="6" id="KW-1133">Transmembrane helix</keyword>
<dbReference type="KEGG" id="spu:115923966"/>
<dbReference type="InterPro" id="IPR050346">
    <property type="entry name" value="FMO-like"/>
</dbReference>
<keyword evidence="6" id="KW-0812">Transmembrane</keyword>
<comment type="cofactor">
    <cofactor evidence="5">
        <name>FAD</name>
        <dbReference type="ChEBI" id="CHEBI:57692"/>
    </cofactor>
</comment>
<evidence type="ECO:0000256" key="2">
    <source>
        <dbReference type="ARBA" id="ARBA00022630"/>
    </source>
</evidence>
<organism evidence="7 8">
    <name type="scientific">Strongylocentrotus purpuratus</name>
    <name type="common">Purple sea urchin</name>
    <dbReference type="NCBI Taxonomy" id="7668"/>
    <lineage>
        <taxon>Eukaryota</taxon>
        <taxon>Metazoa</taxon>
        <taxon>Echinodermata</taxon>
        <taxon>Eleutherozoa</taxon>
        <taxon>Echinozoa</taxon>
        <taxon>Echinoidea</taxon>
        <taxon>Euechinoidea</taxon>
        <taxon>Echinacea</taxon>
        <taxon>Camarodonta</taxon>
        <taxon>Echinidea</taxon>
        <taxon>Strongylocentrotidae</taxon>
        <taxon>Strongylocentrotus</taxon>
    </lineage>
</organism>
<evidence type="ECO:0000256" key="3">
    <source>
        <dbReference type="ARBA" id="ARBA00022827"/>
    </source>
</evidence>
<dbReference type="AlphaFoldDB" id="A0A7M7NV42"/>
<evidence type="ECO:0000313" key="7">
    <source>
        <dbReference type="EnsemblMetazoa" id="XP_030841194"/>
    </source>
</evidence>
<protein>
    <recommendedName>
        <fullName evidence="5">Flavin-containing monooxygenase</fullName>
        <ecNumber evidence="5">1.-.-.-</ecNumber>
    </recommendedName>
</protein>
<evidence type="ECO:0000313" key="8">
    <source>
        <dbReference type="Proteomes" id="UP000007110"/>
    </source>
</evidence>
<dbReference type="GeneID" id="115923966"/>
<keyword evidence="5" id="KW-0503">Monooxygenase</keyword>
<dbReference type="GO" id="GO:0050660">
    <property type="term" value="F:flavin adenine dinucleotide binding"/>
    <property type="evidence" value="ECO:0007669"/>
    <property type="project" value="InterPro"/>
</dbReference>
<evidence type="ECO:0000256" key="4">
    <source>
        <dbReference type="ARBA" id="ARBA00023002"/>
    </source>
</evidence>
<proteinExistence type="inferred from homology"/>
<dbReference type="Gene3D" id="3.50.50.60">
    <property type="entry name" value="FAD/NAD(P)-binding domain"/>
    <property type="match status" value="1"/>
</dbReference>
<dbReference type="EC" id="1.-.-.-" evidence="5"/>
<name>A0A7M7NV42_STRPU</name>
<dbReference type="OrthoDB" id="8882863at2759"/>
<reference evidence="7" key="2">
    <citation type="submission" date="2021-01" db="UniProtKB">
        <authorList>
            <consortium name="EnsemblMetazoa"/>
        </authorList>
    </citation>
    <scope>IDENTIFICATION</scope>
</reference>
<keyword evidence="4 5" id="KW-0560">Oxidoreductase</keyword>
<evidence type="ECO:0000256" key="1">
    <source>
        <dbReference type="ARBA" id="ARBA00009183"/>
    </source>
</evidence>
<dbReference type="EnsemblMetazoa" id="XM_030985334">
    <property type="protein sequence ID" value="XP_030841194"/>
    <property type="gene ID" value="LOC115923966"/>
</dbReference>
<dbReference type="Pfam" id="PF00743">
    <property type="entry name" value="FMO-like"/>
    <property type="match status" value="1"/>
</dbReference>
<evidence type="ECO:0000256" key="5">
    <source>
        <dbReference type="RuleBase" id="RU361177"/>
    </source>
</evidence>
<dbReference type="InParanoid" id="A0A7M7NV42"/>
<keyword evidence="8" id="KW-1185">Reference proteome</keyword>
<dbReference type="InterPro" id="IPR020946">
    <property type="entry name" value="Flavin_mOase-like"/>
</dbReference>
<dbReference type="GO" id="GO:0004499">
    <property type="term" value="F:N,N-dimethylaniline monooxygenase activity"/>
    <property type="evidence" value="ECO:0007669"/>
    <property type="project" value="InterPro"/>
</dbReference>
<keyword evidence="2 5" id="KW-0285">Flavoprotein</keyword>
<dbReference type="PANTHER" id="PTHR23023">
    <property type="entry name" value="DIMETHYLANILINE MONOOXYGENASE"/>
    <property type="match status" value="1"/>
</dbReference>
<reference evidence="8" key="1">
    <citation type="submission" date="2015-02" db="EMBL/GenBank/DDBJ databases">
        <title>Genome sequencing for Strongylocentrotus purpuratus.</title>
        <authorList>
            <person name="Murali S."/>
            <person name="Liu Y."/>
            <person name="Vee V."/>
            <person name="English A."/>
            <person name="Wang M."/>
            <person name="Skinner E."/>
            <person name="Han Y."/>
            <person name="Muzny D.M."/>
            <person name="Worley K.C."/>
            <person name="Gibbs R.A."/>
        </authorList>
    </citation>
    <scope>NUCLEOTIDE SEQUENCE</scope>
</reference>
<keyword evidence="6" id="KW-0472">Membrane</keyword>
<comment type="similarity">
    <text evidence="1 5">Belongs to the FMO family.</text>
</comment>
<sequence length="170" mass="19560">MAAIGYIVTRGTLGPSAELQSRYAVKVFKKELQLPSRSEMLADIKKRRDGVMQEYNQDTPKIHPTKYNDELAQAIGALPSFWSLLLSDPKLAYHFYFGPAYPTWYMLMGSHSRPDARQRILQSGEDMVHEITLKTVRPRAQKELQRTRIIPMRLVALCFIGFFLAVLLWT</sequence>
<dbReference type="GO" id="GO:0050661">
    <property type="term" value="F:NADP binding"/>
    <property type="evidence" value="ECO:0007669"/>
    <property type="project" value="InterPro"/>
</dbReference>
<feature type="transmembrane region" description="Helical" evidence="6">
    <location>
        <begin position="149"/>
        <end position="169"/>
    </location>
</feature>
<dbReference type="InterPro" id="IPR036188">
    <property type="entry name" value="FAD/NAD-bd_sf"/>
</dbReference>
<keyword evidence="3 5" id="KW-0274">FAD</keyword>
<dbReference type="Proteomes" id="UP000007110">
    <property type="component" value="Unassembled WGS sequence"/>
</dbReference>
<accession>A0A7M7NV42</accession>
<dbReference type="RefSeq" id="XP_030841194.1">
    <property type="nucleotide sequence ID" value="XM_030985334.1"/>
</dbReference>